<feature type="region of interest" description="Disordered" evidence="2">
    <location>
        <begin position="124"/>
        <end position="145"/>
    </location>
</feature>
<evidence type="ECO:0000313" key="4">
    <source>
        <dbReference type="Proteomes" id="UP001595645"/>
    </source>
</evidence>
<comment type="caution">
    <text evidence="3">The sequence shown here is derived from an EMBL/GenBank/DDBJ whole genome shotgun (WGS) entry which is preliminary data.</text>
</comment>
<evidence type="ECO:0000256" key="1">
    <source>
        <dbReference type="SAM" id="Coils"/>
    </source>
</evidence>
<dbReference type="Proteomes" id="UP001595645">
    <property type="component" value="Unassembled WGS sequence"/>
</dbReference>
<reference evidence="4" key="1">
    <citation type="journal article" date="2019" name="Int. J. Syst. Evol. Microbiol.">
        <title>The Global Catalogue of Microorganisms (GCM) 10K type strain sequencing project: providing services to taxonomists for standard genome sequencing and annotation.</title>
        <authorList>
            <consortium name="The Broad Institute Genomics Platform"/>
            <consortium name="The Broad Institute Genome Sequencing Center for Infectious Disease"/>
            <person name="Wu L."/>
            <person name="Ma J."/>
        </authorList>
    </citation>
    <scope>NUCLEOTIDE SEQUENCE [LARGE SCALE GENOMIC DNA]</scope>
    <source>
        <strain evidence="4">CGMCC 4.7676</strain>
    </source>
</reference>
<accession>A0ABV7PDP3</accession>
<feature type="coiled-coil region" evidence="1">
    <location>
        <begin position="3"/>
        <end position="30"/>
    </location>
</feature>
<feature type="region of interest" description="Disordered" evidence="2">
    <location>
        <begin position="36"/>
        <end position="60"/>
    </location>
</feature>
<keyword evidence="1" id="KW-0175">Coiled coil</keyword>
<dbReference type="RefSeq" id="WP_378247078.1">
    <property type="nucleotide sequence ID" value="NZ_JBHRWK010000112.1"/>
</dbReference>
<proteinExistence type="predicted"/>
<keyword evidence="4" id="KW-1185">Reference proteome</keyword>
<gene>
    <name evidence="3" type="ORF">ACFOSH_42095</name>
</gene>
<sequence>MTFDDSAQQIARLSARVGDLERRVDDHDRLHRQHRGDIDDLYELQPPSPQVRSTAPTTEWTKPSFPSGSYLRCPWCWHCAPVVEVFYRQMAEGRASACPECSHPVDMSTVVRLRERFKKYDERMRALRQQHDDADDAEGSRGSGG</sequence>
<dbReference type="EMBL" id="JBHRWK010000112">
    <property type="protein sequence ID" value="MFC3456062.1"/>
    <property type="molecule type" value="Genomic_DNA"/>
</dbReference>
<evidence type="ECO:0000256" key="2">
    <source>
        <dbReference type="SAM" id="MobiDB-lite"/>
    </source>
</evidence>
<feature type="compositionally biased region" description="Polar residues" evidence="2">
    <location>
        <begin position="50"/>
        <end position="60"/>
    </location>
</feature>
<organism evidence="3 4">
    <name type="scientific">Amycolatopsis speibonae</name>
    <dbReference type="NCBI Taxonomy" id="1450224"/>
    <lineage>
        <taxon>Bacteria</taxon>
        <taxon>Bacillati</taxon>
        <taxon>Actinomycetota</taxon>
        <taxon>Actinomycetes</taxon>
        <taxon>Pseudonocardiales</taxon>
        <taxon>Pseudonocardiaceae</taxon>
        <taxon>Amycolatopsis</taxon>
    </lineage>
</organism>
<evidence type="ECO:0000313" key="3">
    <source>
        <dbReference type="EMBL" id="MFC3456062.1"/>
    </source>
</evidence>
<name>A0ABV7PDP3_9PSEU</name>
<evidence type="ECO:0008006" key="5">
    <source>
        <dbReference type="Google" id="ProtNLM"/>
    </source>
</evidence>
<protein>
    <recommendedName>
        <fullName evidence="5">Zinc ribbon domain-containing protein</fullName>
    </recommendedName>
</protein>